<dbReference type="Proteomes" id="UP000784294">
    <property type="component" value="Unassembled WGS sequence"/>
</dbReference>
<evidence type="ECO:0000313" key="3">
    <source>
        <dbReference type="Proteomes" id="UP000784294"/>
    </source>
</evidence>
<evidence type="ECO:0000256" key="1">
    <source>
        <dbReference type="SAM" id="MobiDB-lite"/>
    </source>
</evidence>
<gene>
    <name evidence="2" type="ORF">PXEA_LOCUS21160</name>
</gene>
<accession>A0A3S5FEV3</accession>
<feature type="non-terminal residue" evidence="2">
    <location>
        <position position="130"/>
    </location>
</feature>
<protein>
    <submittedName>
        <fullName evidence="2">Uncharacterized protein</fullName>
    </submittedName>
</protein>
<dbReference type="EMBL" id="CAAALY010089383">
    <property type="protein sequence ID" value="VEL27720.1"/>
    <property type="molecule type" value="Genomic_DNA"/>
</dbReference>
<sequence>MSGMLKLLRYRQLGKSAEDAPTECEAEIETDEQKFPTHQNLQRYRVTRSVLTEPVAMIITKWSQPDNMSRPHALFTLGLMFLVVCQAQRLPHFQPSQLPTSHSRTLFGRPPSPYGPRYHGLPEPVHSSAE</sequence>
<feature type="compositionally biased region" description="Polar residues" evidence="1">
    <location>
        <begin position="94"/>
        <end position="104"/>
    </location>
</feature>
<name>A0A3S5FEV3_9PLAT</name>
<evidence type="ECO:0000313" key="2">
    <source>
        <dbReference type="EMBL" id="VEL27720.1"/>
    </source>
</evidence>
<dbReference type="AlphaFoldDB" id="A0A3S5FEV3"/>
<proteinExistence type="predicted"/>
<keyword evidence="3" id="KW-1185">Reference proteome</keyword>
<feature type="region of interest" description="Disordered" evidence="1">
    <location>
        <begin position="94"/>
        <end position="130"/>
    </location>
</feature>
<reference evidence="2" key="1">
    <citation type="submission" date="2018-11" db="EMBL/GenBank/DDBJ databases">
        <authorList>
            <consortium name="Pathogen Informatics"/>
        </authorList>
    </citation>
    <scope>NUCLEOTIDE SEQUENCE</scope>
</reference>
<organism evidence="2 3">
    <name type="scientific">Protopolystoma xenopodis</name>
    <dbReference type="NCBI Taxonomy" id="117903"/>
    <lineage>
        <taxon>Eukaryota</taxon>
        <taxon>Metazoa</taxon>
        <taxon>Spiralia</taxon>
        <taxon>Lophotrochozoa</taxon>
        <taxon>Platyhelminthes</taxon>
        <taxon>Monogenea</taxon>
        <taxon>Polyopisthocotylea</taxon>
        <taxon>Polystomatidea</taxon>
        <taxon>Polystomatidae</taxon>
        <taxon>Protopolystoma</taxon>
    </lineage>
</organism>
<comment type="caution">
    <text evidence="2">The sequence shown here is derived from an EMBL/GenBank/DDBJ whole genome shotgun (WGS) entry which is preliminary data.</text>
</comment>